<protein>
    <submittedName>
        <fullName evidence="2">Uncharacterized protein</fullName>
    </submittedName>
</protein>
<dbReference type="EMBL" id="JAKIJS010000001">
    <property type="protein sequence ID" value="MCF6136904.1"/>
    <property type="molecule type" value="Genomic_DNA"/>
</dbReference>
<evidence type="ECO:0000313" key="2">
    <source>
        <dbReference type="EMBL" id="MCF6136904.1"/>
    </source>
</evidence>
<keyword evidence="3" id="KW-1185">Reference proteome</keyword>
<sequence length="293" mass="34629">MNPQKELSYDRLASRTKYYQEKSLQLEKKLLFAEEKMEQLEIELKDARENDELNEKIQQQEEELEAYHQEVHRLKEQLSQSNLTAMTKKILSFEELLETVEKEINEKETLIESYKSKIKSLEKRIKVKNNSPEELGSKLVDKENLQLTAYFNHSLICKSESSYVIHGSFHMTNNGTEELDQPLVCFRFQPIDYTNLKGKISSLEQSTISEEKQEADQWVYIENEWAKEARERGEIWVAPMHDLTIQPNQTISISDFQIPIKKQFEDSIIIEAFVYFQNKEYRARAMNQIALNF</sequence>
<dbReference type="Proteomes" id="UP001649381">
    <property type="component" value="Unassembled WGS sequence"/>
</dbReference>
<gene>
    <name evidence="2" type="ORF">L2716_04115</name>
</gene>
<feature type="coiled-coil region" evidence="1">
    <location>
        <begin position="23"/>
        <end position="131"/>
    </location>
</feature>
<comment type="caution">
    <text evidence="2">The sequence shown here is derived from an EMBL/GenBank/DDBJ whole genome shotgun (WGS) entry which is preliminary data.</text>
</comment>
<evidence type="ECO:0000256" key="1">
    <source>
        <dbReference type="SAM" id="Coils"/>
    </source>
</evidence>
<accession>A0ABS9GZ27</accession>
<keyword evidence="1" id="KW-0175">Coiled coil</keyword>
<name>A0ABS9GZ27_9BACL</name>
<organism evidence="2 3">
    <name type="scientific">Pseudalkalibacillus berkeleyi</name>
    <dbReference type="NCBI Taxonomy" id="1069813"/>
    <lineage>
        <taxon>Bacteria</taxon>
        <taxon>Bacillati</taxon>
        <taxon>Bacillota</taxon>
        <taxon>Bacilli</taxon>
        <taxon>Bacillales</taxon>
        <taxon>Fictibacillaceae</taxon>
        <taxon>Pseudalkalibacillus</taxon>
    </lineage>
</organism>
<reference evidence="2 3" key="1">
    <citation type="submission" date="2022-01" db="EMBL/GenBank/DDBJ databases">
        <title>Alkalihalobacillus sp. EGI L200015, a novel bacterium isolated from a salt lake sediment.</title>
        <authorList>
            <person name="Gao L."/>
            <person name="Fang B.-Z."/>
            <person name="Li W.-J."/>
        </authorList>
    </citation>
    <scope>NUCLEOTIDE SEQUENCE [LARGE SCALE GENOMIC DNA]</scope>
    <source>
        <strain evidence="2 3">KCTC 12718</strain>
    </source>
</reference>
<evidence type="ECO:0000313" key="3">
    <source>
        <dbReference type="Proteomes" id="UP001649381"/>
    </source>
</evidence>
<dbReference type="RefSeq" id="WP_236332049.1">
    <property type="nucleotide sequence ID" value="NZ_JAKIJS010000001.1"/>
</dbReference>
<proteinExistence type="predicted"/>